<keyword evidence="1" id="KW-0175">Coiled coil</keyword>
<protein>
    <submittedName>
        <fullName evidence="2">Uncharacterized protein</fullName>
    </submittedName>
</protein>
<feature type="coiled-coil region" evidence="1">
    <location>
        <begin position="129"/>
        <end position="163"/>
    </location>
</feature>
<gene>
    <name evidence="2" type="ORF">GDO78_002781</name>
</gene>
<organism evidence="2 3">
    <name type="scientific">Eleutherodactylus coqui</name>
    <name type="common">Puerto Rican coqui</name>
    <dbReference type="NCBI Taxonomy" id="57060"/>
    <lineage>
        <taxon>Eukaryota</taxon>
        <taxon>Metazoa</taxon>
        <taxon>Chordata</taxon>
        <taxon>Craniata</taxon>
        <taxon>Vertebrata</taxon>
        <taxon>Euteleostomi</taxon>
        <taxon>Amphibia</taxon>
        <taxon>Batrachia</taxon>
        <taxon>Anura</taxon>
        <taxon>Neobatrachia</taxon>
        <taxon>Hyloidea</taxon>
        <taxon>Eleutherodactylidae</taxon>
        <taxon>Eleutherodactylinae</taxon>
        <taxon>Eleutherodactylus</taxon>
        <taxon>Eleutherodactylus</taxon>
    </lineage>
</organism>
<dbReference type="Proteomes" id="UP000770717">
    <property type="component" value="Unassembled WGS sequence"/>
</dbReference>
<feature type="coiled-coil region" evidence="1">
    <location>
        <begin position="34"/>
        <end position="102"/>
    </location>
</feature>
<keyword evidence="3" id="KW-1185">Reference proteome</keyword>
<evidence type="ECO:0000313" key="2">
    <source>
        <dbReference type="EMBL" id="KAG9477572.1"/>
    </source>
</evidence>
<accession>A0A8J6EWZ7</accession>
<evidence type="ECO:0000313" key="3">
    <source>
        <dbReference type="Proteomes" id="UP000770717"/>
    </source>
</evidence>
<proteinExistence type="predicted"/>
<comment type="caution">
    <text evidence="2">The sequence shown here is derived from an EMBL/GenBank/DDBJ whole genome shotgun (WGS) entry which is preliminary data.</text>
</comment>
<dbReference type="AlphaFoldDB" id="A0A8J6EWZ7"/>
<dbReference type="EMBL" id="WNTK01000010">
    <property type="protein sequence ID" value="KAG9477572.1"/>
    <property type="molecule type" value="Genomic_DNA"/>
</dbReference>
<dbReference type="OrthoDB" id="9907750at2759"/>
<sequence length="208" mass="23234">MDLLEQFLAGDEEHLCSYSAEELEVNVQLLSDLVRSHRLQLNKTEAEVQNLEDETTERSLTRALLASWLAQVVDLQEALEEEEKTQQQLKATTDEMERLSEAGSAESCEVLEMRLKGTEDLLSASCQQEKALLEEVEVLKTSLEKLQAALGKMMAEHEAVETELLAVQNRDPAAAQSPQTQGEVTQVLRACMEEMGLLNVLATKHPKK</sequence>
<name>A0A8J6EWZ7_ELECQ</name>
<evidence type="ECO:0000256" key="1">
    <source>
        <dbReference type="SAM" id="Coils"/>
    </source>
</evidence>
<reference evidence="2" key="1">
    <citation type="thesis" date="2020" institute="ProQuest LLC" country="789 East Eisenhower Parkway, Ann Arbor, MI, USA">
        <title>Comparative Genomics and Chromosome Evolution.</title>
        <authorList>
            <person name="Mudd A.B."/>
        </authorList>
    </citation>
    <scope>NUCLEOTIDE SEQUENCE</scope>
    <source>
        <strain evidence="2">HN-11 Male</strain>
        <tissue evidence="2">Kidney and liver</tissue>
    </source>
</reference>